<dbReference type="InterPro" id="IPR019734">
    <property type="entry name" value="TPR_rpt"/>
</dbReference>
<dbReference type="GO" id="GO:0045842">
    <property type="term" value="P:positive regulation of mitotic metaphase/anaphase transition"/>
    <property type="evidence" value="ECO:0007669"/>
    <property type="project" value="TreeGrafter"/>
</dbReference>
<sequence>MWQTSSTIERDNVAENDFLPTYLGVRFQFLDDIFHFREHSGPAELGDYKVVGKERVPEGPKPSAVCKSELSIQAVKGDMKEEQIEKLRGVVRDCVGKHLYSSAIFFADKVAAITSDPADIYMQAQALYLGRHYRRAFHLLNASQIVLRDLRFRYLAAKCLEELKEWDQCLLMLGPAKVDEQGNITDTKDYGSMYLDKDGEDREINILSAIYFLRGKAYEALENRVQARLWYKAAIKADPLCYEALECLIEGHMLTCEEETILLSTLQFGPEDGWLSSFYSCLVKKYDKEYVVEAKFGELEQEHTLKNNTDLLACKAEYYHQCGEYQKCFELTSILLEKDPFHLKCTLVHLAAAMELGHSNELYLMACNLVKDYPQKALSWFAVGCYYYCIKKYDQSRRYFSKATSLDGTFAPAWIGYGNAYAAQEEGDQAMSAYRTASRLFPGCHLPTLYIGMEYMRTHSFKLAEQFFLQAKTICPSDPLVYNELGTVAYHMKEYKEAVRWFEKTLARIPSSVSEMWEPTVVNLAHALRKLKRYNEAIVYYEKALSLSTRSSSTYAGLAYTYHLQDNFTSAITYYHKALWLKPDEQFCTEMLNLALVSEVIVHREFCTACNAIPLWKSTQMAFLPCSKDLGKPVPRFANNIRHIAIQREETSSERRQNAQSPSPLRGLTSETRFQGASAFEDSAGDIVGLCANFDEKMERLARILNTADGLRLKTIKTVVELLTPQQAAEFLVAAAELYFGIHAWGVEQDRQRQCMNFTILF</sequence>
<dbReference type="AlphaFoldDB" id="A0AAD2DHQ4"/>
<dbReference type="Proteomes" id="UP000834106">
    <property type="component" value="Chromosome 1"/>
</dbReference>
<feature type="region of interest" description="Disordered" evidence="8">
    <location>
        <begin position="648"/>
        <end position="669"/>
    </location>
</feature>
<evidence type="ECO:0000256" key="6">
    <source>
        <dbReference type="ARBA" id="ARBA00023306"/>
    </source>
</evidence>
<dbReference type="Pfam" id="PF13374">
    <property type="entry name" value="TPR_10"/>
    <property type="match status" value="1"/>
</dbReference>
<keyword evidence="6" id="KW-0131">Cell cycle</keyword>
<organism evidence="10 11">
    <name type="scientific">Fraxinus pennsylvanica</name>
    <dbReference type="NCBI Taxonomy" id="56036"/>
    <lineage>
        <taxon>Eukaryota</taxon>
        <taxon>Viridiplantae</taxon>
        <taxon>Streptophyta</taxon>
        <taxon>Embryophyta</taxon>
        <taxon>Tracheophyta</taxon>
        <taxon>Spermatophyta</taxon>
        <taxon>Magnoliopsida</taxon>
        <taxon>eudicotyledons</taxon>
        <taxon>Gunneridae</taxon>
        <taxon>Pentapetalae</taxon>
        <taxon>asterids</taxon>
        <taxon>lamiids</taxon>
        <taxon>Lamiales</taxon>
        <taxon>Oleaceae</taxon>
        <taxon>Oleeae</taxon>
        <taxon>Fraxinus</taxon>
    </lineage>
</organism>
<dbReference type="Pfam" id="PF12895">
    <property type="entry name" value="ANAPC3"/>
    <property type="match status" value="1"/>
</dbReference>
<keyword evidence="2" id="KW-0677">Repeat</keyword>
<dbReference type="InterPro" id="IPR025422">
    <property type="entry name" value="TGA_domain"/>
</dbReference>
<feature type="repeat" description="TPR" evidence="7">
    <location>
        <begin position="479"/>
        <end position="512"/>
    </location>
</feature>
<accession>A0AAD2DHQ4</accession>
<dbReference type="SUPFAM" id="SSF81901">
    <property type="entry name" value="HCP-like"/>
    <property type="match status" value="1"/>
</dbReference>
<evidence type="ECO:0000256" key="8">
    <source>
        <dbReference type="SAM" id="MobiDB-lite"/>
    </source>
</evidence>
<dbReference type="GO" id="GO:0006351">
    <property type="term" value="P:DNA-templated transcription"/>
    <property type="evidence" value="ECO:0007669"/>
    <property type="project" value="InterPro"/>
</dbReference>
<protein>
    <recommendedName>
        <fullName evidence="9">DOG1 domain-containing protein</fullName>
    </recommendedName>
</protein>
<evidence type="ECO:0000256" key="5">
    <source>
        <dbReference type="ARBA" id="ARBA00022803"/>
    </source>
</evidence>
<feature type="domain" description="DOG1" evidence="9">
    <location>
        <begin position="507"/>
        <end position="752"/>
    </location>
</feature>
<evidence type="ECO:0000256" key="3">
    <source>
        <dbReference type="ARBA" id="ARBA00022776"/>
    </source>
</evidence>
<dbReference type="GO" id="GO:0016567">
    <property type="term" value="P:protein ubiquitination"/>
    <property type="evidence" value="ECO:0007669"/>
    <property type="project" value="TreeGrafter"/>
</dbReference>
<evidence type="ECO:0000313" key="10">
    <source>
        <dbReference type="EMBL" id="CAI9754962.1"/>
    </source>
</evidence>
<evidence type="ECO:0000313" key="11">
    <source>
        <dbReference type="Proteomes" id="UP000834106"/>
    </source>
</evidence>
<dbReference type="PROSITE" id="PS50005">
    <property type="entry name" value="TPR"/>
    <property type="match status" value="5"/>
</dbReference>
<feature type="compositionally biased region" description="Polar residues" evidence="8">
    <location>
        <begin position="658"/>
        <end position="669"/>
    </location>
</feature>
<proteinExistence type="predicted"/>
<feature type="compositionally biased region" description="Basic and acidic residues" evidence="8">
    <location>
        <begin position="648"/>
        <end position="657"/>
    </location>
</feature>
<dbReference type="Gene3D" id="1.25.40.10">
    <property type="entry name" value="Tetratricopeptide repeat domain"/>
    <property type="match status" value="1"/>
</dbReference>
<dbReference type="PANTHER" id="PTHR12558:SF9">
    <property type="entry name" value="CELL DIVISION CYCLE PROTEIN 16 HOMOLOG"/>
    <property type="match status" value="1"/>
</dbReference>
<dbReference type="SUPFAM" id="SSF48452">
    <property type="entry name" value="TPR-like"/>
    <property type="match status" value="1"/>
</dbReference>
<evidence type="ECO:0000256" key="1">
    <source>
        <dbReference type="ARBA" id="ARBA00022618"/>
    </source>
</evidence>
<dbReference type="PANTHER" id="PTHR12558">
    <property type="entry name" value="CELL DIVISION CYCLE 16,23,27"/>
    <property type="match status" value="1"/>
</dbReference>
<dbReference type="GO" id="GO:0031145">
    <property type="term" value="P:anaphase-promoting complex-dependent catabolic process"/>
    <property type="evidence" value="ECO:0007669"/>
    <property type="project" value="TreeGrafter"/>
</dbReference>
<dbReference type="GO" id="GO:0005680">
    <property type="term" value="C:anaphase-promoting complex"/>
    <property type="evidence" value="ECO:0007669"/>
    <property type="project" value="TreeGrafter"/>
</dbReference>
<reference evidence="10" key="1">
    <citation type="submission" date="2023-05" db="EMBL/GenBank/DDBJ databases">
        <authorList>
            <person name="Huff M."/>
        </authorList>
    </citation>
    <scope>NUCLEOTIDE SEQUENCE</scope>
</reference>
<evidence type="ECO:0000256" key="2">
    <source>
        <dbReference type="ARBA" id="ARBA00022737"/>
    </source>
</evidence>
<keyword evidence="4" id="KW-0833">Ubl conjugation pathway</keyword>
<dbReference type="PROSITE" id="PS51806">
    <property type="entry name" value="DOG1"/>
    <property type="match status" value="1"/>
</dbReference>
<evidence type="ECO:0000256" key="7">
    <source>
        <dbReference type="PROSITE-ProRule" id="PRU00339"/>
    </source>
</evidence>
<gene>
    <name evidence="10" type="ORF">FPE_LOCUS2393</name>
</gene>
<keyword evidence="11" id="KW-1185">Reference proteome</keyword>
<dbReference type="SMART" id="SM00028">
    <property type="entry name" value="TPR"/>
    <property type="match status" value="8"/>
</dbReference>
<feature type="repeat" description="TPR" evidence="7">
    <location>
        <begin position="518"/>
        <end position="551"/>
    </location>
</feature>
<dbReference type="EMBL" id="OU503036">
    <property type="protein sequence ID" value="CAI9754962.1"/>
    <property type="molecule type" value="Genomic_DNA"/>
</dbReference>
<keyword evidence="3" id="KW-0498">Mitosis</keyword>
<dbReference type="Pfam" id="PF13181">
    <property type="entry name" value="TPR_8"/>
    <property type="match status" value="1"/>
</dbReference>
<dbReference type="GO" id="GO:0043565">
    <property type="term" value="F:sequence-specific DNA binding"/>
    <property type="evidence" value="ECO:0007669"/>
    <property type="project" value="InterPro"/>
</dbReference>
<feature type="repeat" description="TPR" evidence="7">
    <location>
        <begin position="377"/>
        <end position="410"/>
    </location>
</feature>
<keyword evidence="1" id="KW-0132">Cell division</keyword>
<dbReference type="Pfam" id="PF13424">
    <property type="entry name" value="TPR_12"/>
    <property type="match status" value="1"/>
</dbReference>
<keyword evidence="5 7" id="KW-0802">TPR repeat</keyword>
<dbReference type="InterPro" id="IPR011990">
    <property type="entry name" value="TPR-like_helical_dom_sf"/>
</dbReference>
<feature type="repeat" description="TPR" evidence="7">
    <location>
        <begin position="411"/>
        <end position="444"/>
    </location>
</feature>
<dbReference type="GO" id="GO:0005737">
    <property type="term" value="C:cytoplasm"/>
    <property type="evidence" value="ECO:0007669"/>
    <property type="project" value="TreeGrafter"/>
</dbReference>
<dbReference type="GO" id="GO:0051301">
    <property type="term" value="P:cell division"/>
    <property type="evidence" value="ECO:0007669"/>
    <property type="project" value="UniProtKB-KW"/>
</dbReference>
<evidence type="ECO:0000259" key="9">
    <source>
        <dbReference type="PROSITE" id="PS51806"/>
    </source>
</evidence>
<evidence type="ECO:0000256" key="4">
    <source>
        <dbReference type="ARBA" id="ARBA00022786"/>
    </source>
</evidence>
<feature type="repeat" description="TPR" evidence="7">
    <location>
        <begin position="552"/>
        <end position="585"/>
    </location>
</feature>
<name>A0AAD2DHQ4_9LAMI</name>